<dbReference type="Pfam" id="PF21943">
    <property type="entry name" value="TetR_C_46"/>
    <property type="match status" value="1"/>
</dbReference>
<dbReference type="InterPro" id="IPR054129">
    <property type="entry name" value="DesT_TetR_C"/>
</dbReference>
<feature type="region of interest" description="Disordered" evidence="5">
    <location>
        <begin position="1"/>
        <end position="34"/>
    </location>
</feature>
<proteinExistence type="predicted"/>
<evidence type="ECO:0000256" key="4">
    <source>
        <dbReference type="PROSITE-ProRule" id="PRU00335"/>
    </source>
</evidence>
<feature type="compositionally biased region" description="Basic and acidic residues" evidence="5">
    <location>
        <begin position="1"/>
        <end position="14"/>
    </location>
</feature>
<dbReference type="InterPro" id="IPR001647">
    <property type="entry name" value="HTH_TetR"/>
</dbReference>
<gene>
    <name evidence="7" type="ORF">EUA07_03525</name>
</gene>
<feature type="compositionally biased region" description="Low complexity" evidence="5">
    <location>
        <begin position="17"/>
        <end position="27"/>
    </location>
</feature>
<accession>A0A4Q2SF48</accession>
<dbReference type="Gene3D" id="1.10.10.60">
    <property type="entry name" value="Homeodomain-like"/>
    <property type="match status" value="1"/>
</dbReference>
<sequence length="234" mass="25945">MPRVEPTDPARPEPESEPASESGSESGSRAERKERTRRAILDAALALAADSNLAAISLRQVAKQVGVVPTAFYRHFGSLELLGLALVDESFRSLRLMLLDVWRHAPEYRDFIDGSLPIVAQHVRENRSHYAFIARERTAGPPRVREAIRHEIDLITRELATDIARSGAAEQYSSADIGLLADLIVSFVVTMAERLVDDPEAEERTLAQARTQLRMLLVGALNWRSREPADGGSR</sequence>
<organism evidence="7 8">
    <name type="scientific">Nocardioides ganghwensis</name>
    <dbReference type="NCBI Taxonomy" id="252230"/>
    <lineage>
        <taxon>Bacteria</taxon>
        <taxon>Bacillati</taxon>
        <taxon>Actinomycetota</taxon>
        <taxon>Actinomycetes</taxon>
        <taxon>Propionibacteriales</taxon>
        <taxon>Nocardioidaceae</taxon>
        <taxon>Nocardioides</taxon>
    </lineage>
</organism>
<dbReference type="EMBL" id="SDWU01000003">
    <property type="protein sequence ID" value="RYC04016.1"/>
    <property type="molecule type" value="Genomic_DNA"/>
</dbReference>
<dbReference type="OrthoDB" id="8617654at2"/>
<evidence type="ECO:0000313" key="7">
    <source>
        <dbReference type="EMBL" id="RYC04016.1"/>
    </source>
</evidence>
<dbReference type="AlphaFoldDB" id="A0A4Q2SF48"/>
<evidence type="ECO:0000313" key="8">
    <source>
        <dbReference type="Proteomes" id="UP000293291"/>
    </source>
</evidence>
<evidence type="ECO:0000256" key="5">
    <source>
        <dbReference type="SAM" id="MobiDB-lite"/>
    </source>
</evidence>
<dbReference type="Proteomes" id="UP000293291">
    <property type="component" value="Unassembled WGS sequence"/>
</dbReference>
<keyword evidence="3" id="KW-0804">Transcription</keyword>
<dbReference type="RefSeq" id="WP_129453615.1">
    <property type="nucleotide sequence ID" value="NZ_JACXYX010000007.1"/>
</dbReference>
<evidence type="ECO:0000256" key="3">
    <source>
        <dbReference type="ARBA" id="ARBA00023163"/>
    </source>
</evidence>
<dbReference type="PANTHER" id="PTHR47752:SF1">
    <property type="entry name" value="HTH-TYPE TRANSCRIPTIONAL REPRESSOR FABR"/>
    <property type="match status" value="1"/>
</dbReference>
<evidence type="ECO:0000256" key="2">
    <source>
        <dbReference type="ARBA" id="ARBA00023125"/>
    </source>
</evidence>
<evidence type="ECO:0000259" key="6">
    <source>
        <dbReference type="PROSITE" id="PS50977"/>
    </source>
</evidence>
<name>A0A4Q2SF48_9ACTN</name>
<dbReference type="GO" id="GO:0003677">
    <property type="term" value="F:DNA binding"/>
    <property type="evidence" value="ECO:0007669"/>
    <property type="project" value="UniProtKB-UniRule"/>
</dbReference>
<feature type="domain" description="HTH tetR-type" evidence="6">
    <location>
        <begin position="34"/>
        <end position="94"/>
    </location>
</feature>
<dbReference type="Gene3D" id="1.10.357.10">
    <property type="entry name" value="Tetracycline Repressor, domain 2"/>
    <property type="match status" value="1"/>
</dbReference>
<keyword evidence="8" id="KW-1185">Reference proteome</keyword>
<dbReference type="SUPFAM" id="SSF46689">
    <property type="entry name" value="Homeodomain-like"/>
    <property type="match status" value="1"/>
</dbReference>
<feature type="DNA-binding region" description="H-T-H motif" evidence="4">
    <location>
        <begin position="57"/>
        <end position="76"/>
    </location>
</feature>
<dbReference type="InterPro" id="IPR009057">
    <property type="entry name" value="Homeodomain-like_sf"/>
</dbReference>
<comment type="caution">
    <text evidence="7">The sequence shown here is derived from an EMBL/GenBank/DDBJ whole genome shotgun (WGS) entry which is preliminary data.</text>
</comment>
<protein>
    <submittedName>
        <fullName evidence="7">TetR family transcriptional regulator</fullName>
    </submittedName>
</protein>
<dbReference type="PANTHER" id="PTHR47752">
    <property type="entry name" value="HTH-TYPE TRANSCRIPTIONAL REPRESSOR FABR"/>
    <property type="match status" value="1"/>
</dbReference>
<reference evidence="7 8" key="1">
    <citation type="submission" date="2019-01" db="EMBL/GenBank/DDBJ databases">
        <title>Novel species of Nocardioides.</title>
        <authorList>
            <person name="Liu Q."/>
            <person name="Xin Y.-H."/>
        </authorList>
    </citation>
    <scope>NUCLEOTIDE SEQUENCE [LARGE SCALE GENOMIC DNA]</scope>
    <source>
        <strain evidence="7 8">CGMCC 4.6875</strain>
    </source>
</reference>
<dbReference type="InterPro" id="IPR050692">
    <property type="entry name" value="HTH_transcr_repressor_FabR"/>
</dbReference>
<keyword evidence="1" id="KW-0805">Transcription regulation</keyword>
<keyword evidence="2 4" id="KW-0238">DNA-binding</keyword>
<dbReference type="PROSITE" id="PS50977">
    <property type="entry name" value="HTH_TETR_2"/>
    <property type="match status" value="1"/>
</dbReference>
<dbReference type="Pfam" id="PF00440">
    <property type="entry name" value="TetR_N"/>
    <property type="match status" value="1"/>
</dbReference>
<evidence type="ECO:0000256" key="1">
    <source>
        <dbReference type="ARBA" id="ARBA00023015"/>
    </source>
</evidence>